<accession>A0ABX4KBL1</accession>
<sequence>MDILKYFKLTPFIKKYLPHINNVKYKLSGKNSSGKPYGFSPQEQAEIMAEIEKLLEQSKNK</sequence>
<dbReference type="EMBL" id="LAHC01000246">
    <property type="protein sequence ID" value="PHJ80154.1"/>
    <property type="molecule type" value="Genomic_DNA"/>
</dbReference>
<dbReference type="Proteomes" id="UP000222523">
    <property type="component" value="Unassembled WGS sequence"/>
</dbReference>
<proteinExistence type="predicted"/>
<evidence type="ECO:0000313" key="1">
    <source>
        <dbReference type="EMBL" id="PHJ80154.1"/>
    </source>
</evidence>
<keyword evidence="2" id="KW-1185">Reference proteome</keyword>
<evidence type="ECO:0000313" key="2">
    <source>
        <dbReference type="Proteomes" id="UP000222523"/>
    </source>
</evidence>
<reference evidence="1 2" key="1">
    <citation type="submission" date="2015-02" db="EMBL/GenBank/DDBJ databases">
        <title>Nostoc linckia genome annotation.</title>
        <authorList>
            <person name="Zhou Z."/>
        </authorList>
    </citation>
    <scope>NUCLEOTIDE SEQUENCE [LARGE SCALE GENOMIC DNA]</scope>
    <source>
        <strain evidence="2">z7</strain>
    </source>
</reference>
<gene>
    <name evidence="1" type="ORF">VF04_38020</name>
</gene>
<name>A0ABX4KBL1_NOSLI</name>
<comment type="caution">
    <text evidence="1">The sequence shown here is derived from an EMBL/GenBank/DDBJ whole genome shotgun (WGS) entry which is preliminary data.</text>
</comment>
<organism evidence="1 2">
    <name type="scientific">Nostoc linckia z7</name>
    <dbReference type="NCBI Taxonomy" id="1628745"/>
    <lineage>
        <taxon>Bacteria</taxon>
        <taxon>Bacillati</taxon>
        <taxon>Cyanobacteriota</taxon>
        <taxon>Cyanophyceae</taxon>
        <taxon>Nostocales</taxon>
        <taxon>Nostocaceae</taxon>
        <taxon>Nostoc</taxon>
    </lineage>
</organism>
<protein>
    <submittedName>
        <fullName evidence="1">Uncharacterized protein</fullName>
    </submittedName>
</protein>